<accession>A0A133VLL3</accession>
<dbReference type="Gene3D" id="3.90.320.10">
    <property type="match status" value="1"/>
</dbReference>
<evidence type="ECO:0000313" key="1">
    <source>
        <dbReference type="EMBL" id="KXB07313.1"/>
    </source>
</evidence>
<gene>
    <name evidence="1" type="ORF">AKJ52_00455</name>
</gene>
<comment type="caution">
    <text evidence="1">The sequence shown here is derived from an EMBL/GenBank/DDBJ whole genome shotgun (WGS) entry which is preliminary data.</text>
</comment>
<name>A0A133VLL3_9EURY</name>
<reference evidence="1 2" key="1">
    <citation type="journal article" date="2016" name="Sci. Rep.">
        <title>Metabolic traits of an uncultured archaeal lineage -MSBL1- from brine pools of the Red Sea.</title>
        <authorList>
            <person name="Mwirichia R."/>
            <person name="Alam I."/>
            <person name="Rashid M."/>
            <person name="Vinu M."/>
            <person name="Ba-Alawi W."/>
            <person name="Anthony Kamau A."/>
            <person name="Kamanda Ngugi D."/>
            <person name="Goker M."/>
            <person name="Klenk H.P."/>
            <person name="Bajic V."/>
            <person name="Stingl U."/>
        </authorList>
    </citation>
    <scope>NUCLEOTIDE SEQUENCE [LARGE SCALE GENOMIC DNA]</scope>
    <source>
        <strain evidence="1">SCGC-AAA382C18</strain>
    </source>
</reference>
<proteinExistence type="predicted"/>
<sequence>MVNSPSWEKNLRDFPRQIKNLELSNELKHDVPFIPASDLGSQYYCEKKVDLSREIGERETQAKNIGKEGHEKLMEYTEEVSLEEVIEKIKLGNIYHLRESPVVGIFEDVPFGGFPDDIIFYRQKPILVGDLRITGRDSLWPGRDKKVQVKVYCLALDQMGFDCSKLKGMIGVEHARAREELEIIPYREHLHLLTRELQLEGEIVEKNPFDEKGLYKPHFFEYNRQDTLEDFEWAIDYWLGKRNPIPTKKAGKCKACEYKEDCSDSKI</sequence>
<keyword evidence="2" id="KW-1185">Reference proteome</keyword>
<dbReference type="AlphaFoldDB" id="A0A133VLL3"/>
<dbReference type="EMBL" id="LHYF01000004">
    <property type="protein sequence ID" value="KXB07313.1"/>
    <property type="molecule type" value="Genomic_DNA"/>
</dbReference>
<dbReference type="InterPro" id="IPR011604">
    <property type="entry name" value="PDDEXK-like_dom_sf"/>
</dbReference>
<protein>
    <recommendedName>
        <fullName evidence="3">PD-(D/E)XK endonuclease-like domain-containing protein</fullName>
    </recommendedName>
</protein>
<evidence type="ECO:0008006" key="3">
    <source>
        <dbReference type="Google" id="ProtNLM"/>
    </source>
</evidence>
<evidence type="ECO:0000313" key="2">
    <source>
        <dbReference type="Proteomes" id="UP000070404"/>
    </source>
</evidence>
<organism evidence="1 2">
    <name type="scientific">candidate division MSBL1 archaeon SCGC-AAA382C18</name>
    <dbReference type="NCBI Taxonomy" id="1698281"/>
    <lineage>
        <taxon>Archaea</taxon>
        <taxon>Methanobacteriati</taxon>
        <taxon>Methanobacteriota</taxon>
        <taxon>candidate division MSBL1</taxon>
    </lineage>
</organism>
<dbReference type="Proteomes" id="UP000070404">
    <property type="component" value="Unassembled WGS sequence"/>
</dbReference>